<dbReference type="PANTHER" id="PTHR48466:SF2">
    <property type="entry name" value="OS10G0509000 PROTEIN"/>
    <property type="match status" value="1"/>
</dbReference>
<dbReference type="SMART" id="SM00534">
    <property type="entry name" value="MUTSac"/>
    <property type="match status" value="1"/>
</dbReference>
<proteinExistence type="inferred from homology"/>
<evidence type="ECO:0000313" key="11">
    <source>
        <dbReference type="Proteomes" id="UP000295416"/>
    </source>
</evidence>
<dbReference type="PANTHER" id="PTHR48466">
    <property type="entry name" value="OS10G0509000 PROTEIN-RELATED"/>
    <property type="match status" value="1"/>
</dbReference>
<dbReference type="Proteomes" id="UP000295416">
    <property type="component" value="Unassembled WGS sequence"/>
</dbReference>
<dbReference type="Pfam" id="PF20297">
    <property type="entry name" value="MSSS"/>
    <property type="match status" value="1"/>
</dbReference>
<evidence type="ECO:0000256" key="7">
    <source>
        <dbReference type="HAMAP-Rule" id="MF_00092"/>
    </source>
</evidence>
<dbReference type="FunFam" id="3.40.50.300:FF:000830">
    <property type="entry name" value="Endonuclease MutS2"/>
    <property type="match status" value="1"/>
</dbReference>
<dbReference type="GO" id="GO:0016887">
    <property type="term" value="F:ATP hydrolysis activity"/>
    <property type="evidence" value="ECO:0007669"/>
    <property type="project" value="InterPro"/>
</dbReference>
<keyword evidence="6 7" id="KW-0238">DNA-binding</keyword>
<organism evidence="10 11">
    <name type="scientific">Scopulibacillus darangshiensis</name>
    <dbReference type="NCBI Taxonomy" id="442528"/>
    <lineage>
        <taxon>Bacteria</taxon>
        <taxon>Bacillati</taxon>
        <taxon>Bacillota</taxon>
        <taxon>Bacilli</taxon>
        <taxon>Bacillales</taxon>
        <taxon>Sporolactobacillaceae</taxon>
        <taxon>Scopulibacillus</taxon>
    </lineage>
</organism>
<dbReference type="Pfam" id="PF00488">
    <property type="entry name" value="MutS_V"/>
    <property type="match status" value="1"/>
</dbReference>
<dbReference type="GO" id="GO:0072344">
    <property type="term" value="P:rescue of stalled ribosome"/>
    <property type="evidence" value="ECO:0007669"/>
    <property type="project" value="UniProtKB-UniRule"/>
</dbReference>
<keyword evidence="1 7" id="KW-0699">rRNA-binding</keyword>
<dbReference type="EC" id="3.1.-.-" evidence="7"/>
<feature type="domain" description="Smr" evidence="9">
    <location>
        <begin position="711"/>
        <end position="786"/>
    </location>
</feature>
<dbReference type="InterPro" id="IPR036187">
    <property type="entry name" value="DNA_mismatch_repair_MutS_sf"/>
</dbReference>
<dbReference type="GO" id="GO:0006298">
    <property type="term" value="P:mismatch repair"/>
    <property type="evidence" value="ECO:0007669"/>
    <property type="project" value="InterPro"/>
</dbReference>
<dbReference type="RefSeq" id="WP_132742643.1">
    <property type="nucleotide sequence ID" value="NZ_SLXK01000001.1"/>
</dbReference>
<dbReference type="GO" id="GO:0043023">
    <property type="term" value="F:ribosomal large subunit binding"/>
    <property type="evidence" value="ECO:0007669"/>
    <property type="project" value="UniProtKB-UniRule"/>
</dbReference>
<gene>
    <name evidence="7" type="primary">mutS2</name>
    <name evidence="7" type="synonym">rqcU</name>
    <name evidence="10" type="ORF">EV207_101103</name>
</gene>
<dbReference type="SUPFAM" id="SSF52540">
    <property type="entry name" value="P-loop containing nucleoside triphosphate hydrolases"/>
    <property type="match status" value="1"/>
</dbReference>
<keyword evidence="7" id="KW-0255">Endonuclease</keyword>
<comment type="subunit">
    <text evidence="7">Homodimer. Binds to stalled ribosomes, contacting rRNA.</text>
</comment>
<keyword evidence="3 7" id="KW-0378">Hydrolase</keyword>
<dbReference type="SUPFAM" id="SSF48334">
    <property type="entry name" value="DNA repair protein MutS, domain III"/>
    <property type="match status" value="1"/>
</dbReference>
<comment type="similarity">
    <text evidence="7">Belongs to the DNA mismatch repair MutS family. MutS2 subfamily.</text>
</comment>
<dbReference type="OrthoDB" id="9808166at2"/>
<evidence type="ECO:0000259" key="9">
    <source>
        <dbReference type="PROSITE" id="PS50828"/>
    </source>
</evidence>
<feature type="coiled-coil region" evidence="8">
    <location>
        <begin position="520"/>
        <end position="608"/>
    </location>
</feature>
<dbReference type="Gene3D" id="3.40.50.300">
    <property type="entry name" value="P-loop containing nucleotide triphosphate hydrolases"/>
    <property type="match status" value="1"/>
</dbReference>
<evidence type="ECO:0000256" key="2">
    <source>
        <dbReference type="ARBA" id="ARBA00022741"/>
    </source>
</evidence>
<dbReference type="GO" id="GO:0019843">
    <property type="term" value="F:rRNA binding"/>
    <property type="evidence" value="ECO:0007669"/>
    <property type="project" value="UniProtKB-UniRule"/>
</dbReference>
<dbReference type="SMART" id="SM00533">
    <property type="entry name" value="MUTSd"/>
    <property type="match status" value="1"/>
</dbReference>
<accession>A0A4R2PAY3</accession>
<keyword evidence="7" id="KW-0540">Nuclease</keyword>
<dbReference type="PROSITE" id="PS50828">
    <property type="entry name" value="SMR"/>
    <property type="match status" value="1"/>
</dbReference>
<evidence type="ECO:0000256" key="3">
    <source>
        <dbReference type="ARBA" id="ARBA00022801"/>
    </source>
</evidence>
<keyword evidence="5 7" id="KW-0694">RNA-binding</keyword>
<comment type="function">
    <text evidence="7">Acts as a ribosome collision sensor, splitting the ribosome into its 2 subunits. Detects stalled/collided 70S ribosomes which it binds and splits by an ATP-hydrolysis driven conformational change. Acts upstream of the ribosome quality control system (RQC), a ribosome-associated complex that mediates the extraction of incompletely synthesized nascent chains from stalled ribosomes and their subsequent degradation. Probably generates substrates for RQC.</text>
</comment>
<name>A0A4R2PAY3_9BACL</name>
<keyword evidence="2 7" id="KW-0547">Nucleotide-binding</keyword>
<dbReference type="InterPro" id="IPR027417">
    <property type="entry name" value="P-loop_NTPase"/>
</dbReference>
<dbReference type="PROSITE" id="PS00486">
    <property type="entry name" value="DNA_MISMATCH_REPAIR_2"/>
    <property type="match status" value="1"/>
</dbReference>
<dbReference type="GO" id="GO:0140664">
    <property type="term" value="F:ATP-dependent DNA damage sensor activity"/>
    <property type="evidence" value="ECO:0007669"/>
    <property type="project" value="InterPro"/>
</dbReference>
<dbReference type="GO" id="GO:0045910">
    <property type="term" value="P:negative regulation of DNA recombination"/>
    <property type="evidence" value="ECO:0007669"/>
    <property type="project" value="InterPro"/>
</dbReference>
<dbReference type="InterPro" id="IPR045076">
    <property type="entry name" value="MutS"/>
</dbReference>
<evidence type="ECO:0000256" key="6">
    <source>
        <dbReference type="ARBA" id="ARBA00023125"/>
    </source>
</evidence>
<comment type="function">
    <text evidence="7">Endonuclease that is involved in the suppression of homologous recombination and thus may have a key role in the control of bacterial genetic diversity.</text>
</comment>
<keyword evidence="11" id="KW-1185">Reference proteome</keyword>
<dbReference type="HAMAP" id="MF_00092">
    <property type="entry name" value="MutS2"/>
    <property type="match status" value="1"/>
</dbReference>
<dbReference type="SUPFAM" id="SSF160443">
    <property type="entry name" value="SMR domain-like"/>
    <property type="match status" value="1"/>
</dbReference>
<dbReference type="InterPro" id="IPR005747">
    <property type="entry name" value="MutS2"/>
</dbReference>
<dbReference type="InterPro" id="IPR000432">
    <property type="entry name" value="DNA_mismatch_repair_MutS_C"/>
</dbReference>
<evidence type="ECO:0000256" key="4">
    <source>
        <dbReference type="ARBA" id="ARBA00022840"/>
    </source>
</evidence>
<comment type="caution">
    <text evidence="10">The sequence shown here is derived from an EMBL/GenBank/DDBJ whole genome shotgun (WGS) entry which is preliminary data.</text>
</comment>
<dbReference type="Gene3D" id="3.30.1370.110">
    <property type="match status" value="1"/>
</dbReference>
<keyword evidence="4 7" id="KW-0067">ATP-binding</keyword>
<dbReference type="InterPro" id="IPR036063">
    <property type="entry name" value="Smr_dom_sf"/>
</dbReference>
<evidence type="ECO:0000256" key="5">
    <source>
        <dbReference type="ARBA" id="ARBA00022884"/>
    </source>
</evidence>
<feature type="binding site" evidence="7">
    <location>
        <begin position="336"/>
        <end position="343"/>
    </location>
    <ligand>
        <name>ATP</name>
        <dbReference type="ChEBI" id="CHEBI:30616"/>
    </ligand>
</feature>
<dbReference type="InterPro" id="IPR007696">
    <property type="entry name" value="DNA_mismatch_repair_MutS_core"/>
</dbReference>
<dbReference type="EC" id="3.6.4.-" evidence="7"/>
<dbReference type="AlphaFoldDB" id="A0A4R2PAY3"/>
<evidence type="ECO:0000256" key="1">
    <source>
        <dbReference type="ARBA" id="ARBA00022730"/>
    </source>
</evidence>
<dbReference type="GO" id="GO:0005524">
    <property type="term" value="F:ATP binding"/>
    <property type="evidence" value="ECO:0007669"/>
    <property type="project" value="UniProtKB-UniRule"/>
</dbReference>
<dbReference type="CDD" id="cd03280">
    <property type="entry name" value="ABC_MutS2"/>
    <property type="match status" value="1"/>
</dbReference>
<evidence type="ECO:0000313" key="10">
    <source>
        <dbReference type="EMBL" id="TCP32127.1"/>
    </source>
</evidence>
<dbReference type="InterPro" id="IPR002625">
    <property type="entry name" value="Smr_dom"/>
</dbReference>
<dbReference type="GO" id="GO:0030983">
    <property type="term" value="F:mismatched DNA binding"/>
    <property type="evidence" value="ECO:0007669"/>
    <property type="project" value="InterPro"/>
</dbReference>
<keyword evidence="8" id="KW-0175">Coiled coil</keyword>
<dbReference type="GO" id="GO:0004519">
    <property type="term" value="F:endonuclease activity"/>
    <property type="evidence" value="ECO:0007669"/>
    <property type="project" value="UniProtKB-UniRule"/>
</dbReference>
<evidence type="ECO:0000256" key="8">
    <source>
        <dbReference type="SAM" id="Coils"/>
    </source>
</evidence>
<dbReference type="EMBL" id="SLXK01000001">
    <property type="protein sequence ID" value="TCP32127.1"/>
    <property type="molecule type" value="Genomic_DNA"/>
</dbReference>
<protein>
    <recommendedName>
        <fullName evidence="7">Endonuclease MutS2</fullName>
        <ecNumber evidence="7">3.1.-.-</ecNumber>
    </recommendedName>
    <alternativeName>
        <fullName evidence="7">Ribosome-associated protein quality control-upstream factor</fullName>
        <shortName evidence="7">RQC-upstream factor</shortName>
        <shortName evidence="7">RqcU</shortName>
        <ecNumber evidence="7">3.6.4.-</ecNumber>
    </alternativeName>
</protein>
<dbReference type="NCBIfam" id="TIGR01069">
    <property type="entry name" value="mutS2"/>
    <property type="match status" value="1"/>
</dbReference>
<dbReference type="PIRSF" id="PIRSF005814">
    <property type="entry name" value="MutS_YshD"/>
    <property type="match status" value="1"/>
</dbReference>
<dbReference type="Pfam" id="PF01713">
    <property type="entry name" value="Smr"/>
    <property type="match status" value="1"/>
</dbReference>
<sequence length="786" mass="87538">MLERVLNVLEFHKVKKQLEAHASSSLGLQVVEQLTPEHELSEVKRLQQETDEGANVLRLKGHAPFGGITDIRASLKRSEIGGMLNAKELIDIADTIRGTRLIKQFIEDIAQEEAIAIPALSDIVETIEPEGELERRIKSCIDDQGYVLDTASDKLRGVRTQIRTYDSRIKEKLEAIVRSSNYQKMLSESIVTIRNDRHVVPVKQEYRGVFGGIVHDQSASGATLFIEPQAIVDLNNKLSEARAKERHEVERILTDLSEGTAAAAFILYEHVERLAHLDFIFAKAKFGKSMKATRPVLNDNGNMNLKKARHPLIPSDDVMPIDIRLGDDYHAIIITGPNTGGKTVTLKTLGLLTLMAQSGLHIPVEEDSEINVFEAIFADIGDEQSIEQSLSTFSSHMTNIIGILSHVDHHSLVLFDELGAGTDPQEGAALSIAILDAVYNRGATVVATTHYSELKAYAYERAGVMNASVEFDVKTLRPTYRLLMGVPGRSNAFEISRKLGLNEEIIRQAKSHISSETNQVDKMIASLEKNRKEAEFMQQEAKRMKEDIEQKQKALAGELDQLERNKENVMNNAREKAQSAVDQAKEEAENIIRELRQFKSKSENVKEHQLIDAKSRLDHALDALTPNETKRESDPYKKKAETYKPGQEVKVISFGQKGHIVEKLSGNEYLVQVGIMKMNLPASDLKRVKAEKETKPVVNVRTANRTTKTELDLRGERYEDAMSKLEQYFDAALLAGYHQVSIIHGKGTGALRKGVQNFIKNHSRIKSSRLGGAGEGGSGVTVVELK</sequence>
<dbReference type="SMART" id="SM00463">
    <property type="entry name" value="SMR"/>
    <property type="match status" value="1"/>
</dbReference>
<dbReference type="InterPro" id="IPR046893">
    <property type="entry name" value="MSSS"/>
</dbReference>
<reference evidence="10 11" key="1">
    <citation type="submission" date="2019-03" db="EMBL/GenBank/DDBJ databases">
        <title>Genomic Encyclopedia of Type Strains, Phase IV (KMG-IV): sequencing the most valuable type-strain genomes for metagenomic binning, comparative biology and taxonomic classification.</title>
        <authorList>
            <person name="Goeker M."/>
        </authorList>
    </citation>
    <scope>NUCLEOTIDE SEQUENCE [LARGE SCALE GENOMIC DNA]</scope>
    <source>
        <strain evidence="10 11">DSM 19377</strain>
    </source>
</reference>